<dbReference type="PRINTS" id="PR00133">
    <property type="entry name" value="GLHYDRLASE3"/>
</dbReference>
<comment type="function">
    <text evidence="3">Catalyzes the hydrolysis of a non-reducing terminal alpha-L-arabinopyranosidic linkage in ginsenoside Rb2 (alpha-L-arabinopyranosyl-(1-&gt;6)-alpha-D-glucopyranosyl) to release alpha-D-glucopyranosyl (Rd). It is not able to hydrolyze alpha-L-arabinofuranosyl-(1-&gt;6)-alpha-D-glucopyranosyl (Rc).</text>
</comment>
<organism evidence="6 7">
    <name type="scientific">Microbacterium hominis</name>
    <dbReference type="NCBI Taxonomy" id="162426"/>
    <lineage>
        <taxon>Bacteria</taxon>
        <taxon>Bacillati</taxon>
        <taxon>Actinomycetota</taxon>
        <taxon>Actinomycetes</taxon>
        <taxon>Micrococcales</taxon>
        <taxon>Microbacteriaceae</taxon>
        <taxon>Microbacterium</taxon>
    </lineage>
</organism>
<dbReference type="InterPro" id="IPR001764">
    <property type="entry name" value="Glyco_hydro_3_N"/>
</dbReference>
<dbReference type="PANTHER" id="PTHR42715">
    <property type="entry name" value="BETA-GLUCOSIDASE"/>
    <property type="match status" value="1"/>
</dbReference>
<dbReference type="Gene3D" id="3.20.20.300">
    <property type="entry name" value="Glycoside hydrolase, family 3, N-terminal domain"/>
    <property type="match status" value="2"/>
</dbReference>
<keyword evidence="2 6" id="KW-0378">Hydrolase</keyword>
<sequence length="750" mass="78838">MTQEILIVNTLEEQAALGSGASFWKTKAAPGLPAIVLSDGPHGVRAQDAAVDHVGIAPSQPATCFPPAAGLSQSWDPELVARVGQALAAEARHYGVGVLLGPGINIKRDPRAGRNFEYFSEDPHLTGTLGAAWVEGLQSGGVGASVKHFAANNSETDRMRSDSVVDERPLREIYLRGFEKVVREAKPWTVMAAYNRVNGQYACENNWLLTDVLRTEWGFDGAVLSDWGAVDDRVSSVAAGMDLEMPGGHAVSDSAVVAAVEAGVLNAEDVAKAAANVTRLLERSRDASADRAPVVEFDAHHALAREAAARSMVLLKNDGDLLPLALDGRIAVIGEFARAPRFQGGGSSHVNAIRVDIPLDEIRELAPAAELTFAAGFGASGDSTALRDEAVIAAGASDTAIVFLGLAEHDESEGFDRAHIDIPGDQVELLRAVVAAQPRTVAVLSHGGVVRLAEIERSAPAIIDGALGGQAFGGGVADVLFGVVNPSGRTSETVPQRLEDVPAFLSFPGTGSEVRYTEGVFVGYRWYDARDLDVTFPFGHGLSYTSFRYRDIAVDAVDAVDGGLRIAVTVDNTGDRDGREVVQAYVGKRGSRVPRAPRELKAFANVAIAAGSSEAVVFDIPRADLAYWDESVSAWVVEGGDYEVSVGASSRDIRVIGGAQIVGDETRRPLSERSTLGELMQHPVAGPMIASMSARQATQGASNDDAMGSDTAMMMAQIPLNRMVAFSGGQIGPEQIAGMLAMANAGGGGE</sequence>
<reference evidence="6 7" key="1">
    <citation type="submission" date="2020-05" db="EMBL/GenBank/DDBJ databases">
        <title>Strain PA2F3 complete genome.</title>
        <authorList>
            <person name="Kim Y.-S."/>
            <person name="Kim S.-J."/>
            <person name="Jung H.-k."/>
            <person name="Kim S.-E."/>
            <person name="Kim K.-H."/>
        </authorList>
    </citation>
    <scope>NUCLEOTIDE SEQUENCE [LARGE SCALE GENOMIC DNA]</scope>
    <source>
        <strain evidence="6 7">PA2F3</strain>
    </source>
</reference>
<dbReference type="SMART" id="SM01217">
    <property type="entry name" value="Fn3_like"/>
    <property type="match status" value="1"/>
</dbReference>
<dbReference type="InterPro" id="IPR036881">
    <property type="entry name" value="Glyco_hydro_3_C_sf"/>
</dbReference>
<dbReference type="InterPro" id="IPR050288">
    <property type="entry name" value="Cellulose_deg_GH3"/>
</dbReference>
<evidence type="ECO:0000259" key="5">
    <source>
        <dbReference type="SMART" id="SM01217"/>
    </source>
</evidence>
<comment type="similarity">
    <text evidence="1">Belongs to the glycosyl hydrolase 3 family.</text>
</comment>
<dbReference type="Pfam" id="PF14310">
    <property type="entry name" value="Fn3-like"/>
    <property type="match status" value="1"/>
</dbReference>
<evidence type="ECO:0000313" key="7">
    <source>
        <dbReference type="Proteomes" id="UP000502498"/>
    </source>
</evidence>
<evidence type="ECO:0000256" key="2">
    <source>
        <dbReference type="ARBA" id="ARBA00022801"/>
    </source>
</evidence>
<feature type="domain" description="Fibronectin type III-like" evidence="5">
    <location>
        <begin position="580"/>
        <end position="650"/>
    </location>
</feature>
<protein>
    <recommendedName>
        <fullName evidence="4">Exo-alpha-(1-&gt;6)-L-arabinopyranosidase</fullName>
    </recommendedName>
</protein>
<gene>
    <name evidence="6" type="ORF">HQM25_14865</name>
</gene>
<name>A0A7D4PPX1_9MICO</name>
<dbReference type="FunFam" id="2.60.40.10:FF:000495">
    <property type="entry name" value="Periplasmic beta-glucosidase"/>
    <property type="match status" value="1"/>
</dbReference>
<dbReference type="GO" id="GO:0008422">
    <property type="term" value="F:beta-glucosidase activity"/>
    <property type="evidence" value="ECO:0007669"/>
    <property type="project" value="UniProtKB-ARBA"/>
</dbReference>
<dbReference type="Pfam" id="PF01915">
    <property type="entry name" value="Glyco_hydro_3_C"/>
    <property type="match status" value="1"/>
</dbReference>
<dbReference type="Gene3D" id="2.60.40.10">
    <property type="entry name" value="Immunoglobulins"/>
    <property type="match status" value="1"/>
</dbReference>
<dbReference type="Gene3D" id="3.40.50.1700">
    <property type="entry name" value="Glycoside hydrolase family 3 C-terminal domain"/>
    <property type="match status" value="2"/>
</dbReference>
<evidence type="ECO:0000256" key="3">
    <source>
        <dbReference type="ARBA" id="ARBA00058905"/>
    </source>
</evidence>
<dbReference type="EMBL" id="CP054038">
    <property type="protein sequence ID" value="QKJ21275.1"/>
    <property type="molecule type" value="Genomic_DNA"/>
</dbReference>
<dbReference type="GO" id="GO:0005975">
    <property type="term" value="P:carbohydrate metabolic process"/>
    <property type="evidence" value="ECO:0007669"/>
    <property type="project" value="InterPro"/>
</dbReference>
<evidence type="ECO:0000256" key="4">
    <source>
        <dbReference type="ARBA" id="ARBA00074219"/>
    </source>
</evidence>
<dbReference type="PANTHER" id="PTHR42715:SF10">
    <property type="entry name" value="BETA-GLUCOSIDASE"/>
    <property type="match status" value="1"/>
</dbReference>
<dbReference type="Proteomes" id="UP000502498">
    <property type="component" value="Chromosome"/>
</dbReference>
<evidence type="ECO:0000256" key="1">
    <source>
        <dbReference type="ARBA" id="ARBA00005336"/>
    </source>
</evidence>
<dbReference type="SUPFAM" id="SSF51445">
    <property type="entry name" value="(Trans)glycosidases"/>
    <property type="match status" value="1"/>
</dbReference>
<dbReference type="InterPro" id="IPR013783">
    <property type="entry name" value="Ig-like_fold"/>
</dbReference>
<dbReference type="SUPFAM" id="SSF52279">
    <property type="entry name" value="Beta-D-glucan exohydrolase, C-terminal domain"/>
    <property type="match status" value="1"/>
</dbReference>
<evidence type="ECO:0000313" key="6">
    <source>
        <dbReference type="EMBL" id="QKJ21275.1"/>
    </source>
</evidence>
<dbReference type="InterPro" id="IPR002772">
    <property type="entry name" value="Glyco_hydro_3_C"/>
</dbReference>
<dbReference type="Pfam" id="PF00933">
    <property type="entry name" value="Glyco_hydro_3"/>
    <property type="match status" value="1"/>
</dbReference>
<dbReference type="InterPro" id="IPR036962">
    <property type="entry name" value="Glyco_hydro_3_N_sf"/>
</dbReference>
<dbReference type="InterPro" id="IPR017853">
    <property type="entry name" value="GH"/>
</dbReference>
<dbReference type="AlphaFoldDB" id="A0A7D4PPX1"/>
<accession>A0A7D4PPX1</accession>
<proteinExistence type="inferred from homology"/>
<dbReference type="InterPro" id="IPR026891">
    <property type="entry name" value="Fn3-like"/>
</dbReference>